<evidence type="ECO:0000313" key="3">
    <source>
        <dbReference type="Proteomes" id="UP001284601"/>
    </source>
</evidence>
<dbReference type="Pfam" id="PF13561">
    <property type="entry name" value="adh_short_C2"/>
    <property type="match status" value="1"/>
</dbReference>
<gene>
    <name evidence="2" type="ORF">R7226_07155</name>
</gene>
<dbReference type="InterPro" id="IPR002347">
    <property type="entry name" value="SDR_fam"/>
</dbReference>
<name>A0ABU4HLA8_9ACTN</name>
<dbReference type="PROSITE" id="PS00061">
    <property type="entry name" value="ADH_SHORT"/>
    <property type="match status" value="1"/>
</dbReference>
<dbReference type="InterPro" id="IPR036291">
    <property type="entry name" value="NAD(P)-bd_dom_sf"/>
</dbReference>
<sequence>MGLAEGRKALVTGGASGFGLEIARGLRDGGAAVAVVDVDPQRIDVAVAELGETAIGIAADVRSLAQMHDAVERCRAAFGGLDTVVVSAGVFHMGPLDGISEADWDRVLDVNLKGAFTTARAAMPDLRASGRGRMVTIGSDGGRRGYPLQLPYTASKFGLIGLTESLAAEFAGEGVTVNCVCPVGCPTTGMGQEVLARKVARGERTADEVIGAAALTNPVGRNATEADVAASALFLISDEASFLTGIALDVDGGAHLGAVPGIG</sequence>
<organism evidence="2 3">
    <name type="scientific">Conexibacter stalactiti</name>
    <dbReference type="NCBI Taxonomy" id="1940611"/>
    <lineage>
        <taxon>Bacteria</taxon>
        <taxon>Bacillati</taxon>
        <taxon>Actinomycetota</taxon>
        <taxon>Thermoleophilia</taxon>
        <taxon>Solirubrobacterales</taxon>
        <taxon>Conexibacteraceae</taxon>
        <taxon>Conexibacter</taxon>
    </lineage>
</organism>
<reference evidence="2 3" key="2">
    <citation type="submission" date="2023-10" db="EMBL/GenBank/DDBJ databases">
        <authorList>
            <person name="Han X.F."/>
        </authorList>
    </citation>
    <scope>NUCLEOTIDE SEQUENCE [LARGE SCALE GENOMIC DNA]</scope>
    <source>
        <strain evidence="2 3">KCTC 39840</strain>
    </source>
</reference>
<dbReference type="SUPFAM" id="SSF51735">
    <property type="entry name" value="NAD(P)-binding Rossmann-fold domains"/>
    <property type="match status" value="1"/>
</dbReference>
<dbReference type="EMBL" id="JAWSTH010000012">
    <property type="protein sequence ID" value="MDW5594106.1"/>
    <property type="molecule type" value="Genomic_DNA"/>
</dbReference>
<comment type="caution">
    <text evidence="2">The sequence shown here is derived from an EMBL/GenBank/DDBJ whole genome shotgun (WGS) entry which is preliminary data.</text>
</comment>
<reference evidence="3" key="1">
    <citation type="submission" date="2023-07" db="EMBL/GenBank/DDBJ databases">
        <title>Conexibacter stalactiti sp. nov., isolated from stalactites in a lava cave and emended description of the genus Conexibacter.</title>
        <authorList>
            <person name="Lee S.D."/>
        </authorList>
    </citation>
    <scope>NUCLEOTIDE SEQUENCE [LARGE SCALE GENOMIC DNA]</scope>
    <source>
        <strain evidence="3">KCTC 39840</strain>
    </source>
</reference>
<dbReference type="Proteomes" id="UP001284601">
    <property type="component" value="Unassembled WGS sequence"/>
</dbReference>
<proteinExistence type="inferred from homology"/>
<evidence type="ECO:0000256" key="1">
    <source>
        <dbReference type="ARBA" id="ARBA00006484"/>
    </source>
</evidence>
<comment type="similarity">
    <text evidence="1">Belongs to the short-chain dehydrogenases/reductases (SDR) family.</text>
</comment>
<dbReference type="PANTHER" id="PTHR42760:SF40">
    <property type="entry name" value="3-OXOACYL-[ACYL-CARRIER-PROTEIN] REDUCTASE, CHLOROPLASTIC"/>
    <property type="match status" value="1"/>
</dbReference>
<protein>
    <submittedName>
        <fullName evidence="2">SDR family NAD(P)-dependent oxidoreductase</fullName>
    </submittedName>
</protein>
<dbReference type="PRINTS" id="PR00080">
    <property type="entry name" value="SDRFAMILY"/>
</dbReference>
<dbReference type="CDD" id="cd05233">
    <property type="entry name" value="SDR_c"/>
    <property type="match status" value="1"/>
</dbReference>
<dbReference type="PANTHER" id="PTHR42760">
    <property type="entry name" value="SHORT-CHAIN DEHYDROGENASES/REDUCTASES FAMILY MEMBER"/>
    <property type="match status" value="1"/>
</dbReference>
<evidence type="ECO:0000313" key="2">
    <source>
        <dbReference type="EMBL" id="MDW5594106.1"/>
    </source>
</evidence>
<dbReference type="RefSeq" id="WP_318596363.1">
    <property type="nucleotide sequence ID" value="NZ_JAWSTH010000012.1"/>
</dbReference>
<dbReference type="InterPro" id="IPR020904">
    <property type="entry name" value="Sc_DH/Rdtase_CS"/>
</dbReference>
<accession>A0ABU4HLA8</accession>
<dbReference type="PRINTS" id="PR00081">
    <property type="entry name" value="GDHRDH"/>
</dbReference>
<keyword evidence="3" id="KW-1185">Reference proteome</keyword>
<dbReference type="Gene3D" id="3.40.50.720">
    <property type="entry name" value="NAD(P)-binding Rossmann-like Domain"/>
    <property type="match status" value="1"/>
</dbReference>